<protein>
    <submittedName>
        <fullName evidence="2">Uncharacterized protein</fullName>
    </submittedName>
</protein>
<reference evidence="2 3" key="1">
    <citation type="submission" date="2014-04" db="EMBL/GenBank/DDBJ databases">
        <authorList>
            <consortium name="DOE Joint Genome Institute"/>
            <person name="Kuo A."/>
            <person name="Ruytinx J."/>
            <person name="Rineau F."/>
            <person name="Colpaert J."/>
            <person name="Kohler A."/>
            <person name="Nagy L.G."/>
            <person name="Floudas D."/>
            <person name="Copeland A."/>
            <person name="Barry K.W."/>
            <person name="Cichocki N."/>
            <person name="Veneault-Fourrey C."/>
            <person name="LaButti K."/>
            <person name="Lindquist E.A."/>
            <person name="Lipzen A."/>
            <person name="Lundell T."/>
            <person name="Morin E."/>
            <person name="Murat C."/>
            <person name="Sun H."/>
            <person name="Tunlid A."/>
            <person name="Henrissat B."/>
            <person name="Grigoriev I.V."/>
            <person name="Hibbett D.S."/>
            <person name="Martin F."/>
            <person name="Nordberg H.P."/>
            <person name="Cantor M.N."/>
            <person name="Hua S.X."/>
        </authorList>
    </citation>
    <scope>NUCLEOTIDE SEQUENCE [LARGE SCALE GENOMIC DNA]</scope>
    <source>
        <strain evidence="2 3">UH-Slu-Lm8-n1</strain>
    </source>
</reference>
<evidence type="ECO:0000313" key="2">
    <source>
        <dbReference type="EMBL" id="KIK40305.1"/>
    </source>
</evidence>
<evidence type="ECO:0000256" key="1">
    <source>
        <dbReference type="SAM" id="Phobius"/>
    </source>
</evidence>
<dbReference type="AlphaFoldDB" id="A0A0C9ZRD2"/>
<dbReference type="OrthoDB" id="2971182at2759"/>
<name>A0A0C9ZRD2_9AGAM</name>
<keyword evidence="1" id="KW-1133">Transmembrane helix</keyword>
<organism evidence="2 3">
    <name type="scientific">Suillus luteus UH-Slu-Lm8-n1</name>
    <dbReference type="NCBI Taxonomy" id="930992"/>
    <lineage>
        <taxon>Eukaryota</taxon>
        <taxon>Fungi</taxon>
        <taxon>Dikarya</taxon>
        <taxon>Basidiomycota</taxon>
        <taxon>Agaricomycotina</taxon>
        <taxon>Agaricomycetes</taxon>
        <taxon>Agaricomycetidae</taxon>
        <taxon>Boletales</taxon>
        <taxon>Suillineae</taxon>
        <taxon>Suillaceae</taxon>
        <taxon>Suillus</taxon>
    </lineage>
</organism>
<dbReference type="InParanoid" id="A0A0C9ZRD2"/>
<sequence length="210" mass="23699">MVYWIIFAVQCFYAYRVWIITAQNHLITGIICALATASLVCGMILSGSIFSARRPEDLFHTKWSQLASCASALCDAVITGTVWWSLRPARINNVWSRTRSHVNELLRIFIQMGLFSLYVSIPAELSFHMVCPPVLWRLAWLCCLYHLDASSAQCQEVHPRTGTTCSQLNRTFYDTHNTLIFFSSAGTGHMFFGQHMPNGAVRSILSSIIN</sequence>
<dbReference type="HOGENOM" id="CLU_1310821_0_0_1"/>
<feature type="transmembrane region" description="Helical" evidence="1">
    <location>
        <begin position="26"/>
        <end position="45"/>
    </location>
</feature>
<gene>
    <name evidence="2" type="ORF">CY34DRAFT_274900</name>
</gene>
<dbReference type="Proteomes" id="UP000054485">
    <property type="component" value="Unassembled WGS sequence"/>
</dbReference>
<reference evidence="3" key="2">
    <citation type="submission" date="2015-01" db="EMBL/GenBank/DDBJ databases">
        <title>Evolutionary Origins and Diversification of the Mycorrhizal Mutualists.</title>
        <authorList>
            <consortium name="DOE Joint Genome Institute"/>
            <consortium name="Mycorrhizal Genomics Consortium"/>
            <person name="Kohler A."/>
            <person name="Kuo A."/>
            <person name="Nagy L.G."/>
            <person name="Floudas D."/>
            <person name="Copeland A."/>
            <person name="Barry K.W."/>
            <person name="Cichocki N."/>
            <person name="Veneault-Fourrey C."/>
            <person name="LaButti K."/>
            <person name="Lindquist E.A."/>
            <person name="Lipzen A."/>
            <person name="Lundell T."/>
            <person name="Morin E."/>
            <person name="Murat C."/>
            <person name="Riley R."/>
            <person name="Ohm R."/>
            <person name="Sun H."/>
            <person name="Tunlid A."/>
            <person name="Henrissat B."/>
            <person name="Grigoriev I.V."/>
            <person name="Hibbett D.S."/>
            <person name="Martin F."/>
        </authorList>
    </citation>
    <scope>NUCLEOTIDE SEQUENCE [LARGE SCALE GENOMIC DNA]</scope>
    <source>
        <strain evidence="3">UH-Slu-Lm8-n1</strain>
    </source>
</reference>
<dbReference type="EMBL" id="KN835307">
    <property type="protein sequence ID" value="KIK40305.1"/>
    <property type="molecule type" value="Genomic_DNA"/>
</dbReference>
<accession>A0A0C9ZRD2</accession>
<keyword evidence="1" id="KW-0812">Transmembrane</keyword>
<evidence type="ECO:0000313" key="3">
    <source>
        <dbReference type="Proteomes" id="UP000054485"/>
    </source>
</evidence>
<keyword evidence="3" id="KW-1185">Reference proteome</keyword>
<proteinExistence type="predicted"/>
<keyword evidence="1" id="KW-0472">Membrane</keyword>